<dbReference type="InterPro" id="IPR012340">
    <property type="entry name" value="NA-bd_OB-fold"/>
</dbReference>
<comment type="caution">
    <text evidence="1">The sequence shown here is derived from an EMBL/GenBank/DDBJ whole genome shotgun (WGS) entry which is preliminary data.</text>
</comment>
<protein>
    <submittedName>
        <fullName evidence="1">Uncharacterized protein</fullName>
    </submittedName>
</protein>
<dbReference type="AlphaFoldDB" id="A0AAN8U321"/>
<dbReference type="EMBL" id="JBANQN010000002">
    <property type="protein sequence ID" value="KAK6796216.1"/>
    <property type="molecule type" value="Genomic_DNA"/>
</dbReference>
<dbReference type="Gene3D" id="2.40.50.140">
    <property type="entry name" value="Nucleic acid-binding proteins"/>
    <property type="match status" value="1"/>
</dbReference>
<name>A0AAN8U321_SOLBU</name>
<keyword evidence="2" id="KW-1185">Reference proteome</keyword>
<evidence type="ECO:0000313" key="1">
    <source>
        <dbReference type="EMBL" id="KAK6796216.1"/>
    </source>
</evidence>
<proteinExistence type="predicted"/>
<gene>
    <name evidence="1" type="ORF">RDI58_003917</name>
</gene>
<dbReference type="PANTHER" id="PTHR46565:SF10">
    <property type="entry name" value="GLYCINE-RICH PROTEIN 2"/>
    <property type="match status" value="1"/>
</dbReference>
<organism evidence="1 2">
    <name type="scientific">Solanum bulbocastanum</name>
    <name type="common">Wild potato</name>
    <dbReference type="NCBI Taxonomy" id="147425"/>
    <lineage>
        <taxon>Eukaryota</taxon>
        <taxon>Viridiplantae</taxon>
        <taxon>Streptophyta</taxon>
        <taxon>Embryophyta</taxon>
        <taxon>Tracheophyta</taxon>
        <taxon>Spermatophyta</taxon>
        <taxon>Magnoliopsida</taxon>
        <taxon>eudicotyledons</taxon>
        <taxon>Gunneridae</taxon>
        <taxon>Pentapetalae</taxon>
        <taxon>asterids</taxon>
        <taxon>lamiids</taxon>
        <taxon>Solanales</taxon>
        <taxon>Solanaceae</taxon>
        <taxon>Solanoideae</taxon>
        <taxon>Solaneae</taxon>
        <taxon>Solanum</taxon>
    </lineage>
</organism>
<accession>A0AAN8U321</accession>
<evidence type="ECO:0000313" key="2">
    <source>
        <dbReference type="Proteomes" id="UP001371456"/>
    </source>
</evidence>
<sequence>MCNKGHRNTRTVKFFTDQKSLRFITPNDGGDEISINQSATISDGFHSLVDSEATDNDVEPENYCCTKAVNDTGPSGAPIKGGSHDGGVAGTMEVMVHMAAVVGSVVEMAVGTLVVVQEEVGVPSVGKVVI</sequence>
<dbReference type="Proteomes" id="UP001371456">
    <property type="component" value="Unassembled WGS sequence"/>
</dbReference>
<reference evidence="1 2" key="1">
    <citation type="submission" date="2024-02" db="EMBL/GenBank/DDBJ databases">
        <title>de novo genome assembly of Solanum bulbocastanum strain 11H21.</title>
        <authorList>
            <person name="Hosaka A.J."/>
        </authorList>
    </citation>
    <scope>NUCLEOTIDE SEQUENCE [LARGE SCALE GENOMIC DNA]</scope>
    <source>
        <tissue evidence="1">Young leaves</tissue>
    </source>
</reference>
<dbReference type="PANTHER" id="PTHR46565">
    <property type="entry name" value="COLD SHOCK DOMAIN PROTEIN 2"/>
    <property type="match status" value="1"/>
</dbReference>